<proteinExistence type="predicted"/>
<protein>
    <submittedName>
        <fullName evidence="1">Retrovirus-related pol polyprotein from transposon RE1</fullName>
    </submittedName>
</protein>
<keyword evidence="2" id="KW-1185">Reference proteome</keyword>
<comment type="caution">
    <text evidence="1">The sequence shown here is derived from an EMBL/GenBank/DDBJ whole genome shotgun (WGS) entry which is preliminary data.</text>
</comment>
<name>A0ACB8HV76_CITSI</name>
<dbReference type="EMBL" id="CM039178">
    <property type="protein sequence ID" value="KAH9678674.1"/>
    <property type="molecule type" value="Genomic_DNA"/>
</dbReference>
<evidence type="ECO:0000313" key="2">
    <source>
        <dbReference type="Proteomes" id="UP000829398"/>
    </source>
</evidence>
<organism evidence="1 2">
    <name type="scientific">Citrus sinensis</name>
    <name type="common">Sweet orange</name>
    <name type="synonym">Citrus aurantium var. sinensis</name>
    <dbReference type="NCBI Taxonomy" id="2711"/>
    <lineage>
        <taxon>Eukaryota</taxon>
        <taxon>Viridiplantae</taxon>
        <taxon>Streptophyta</taxon>
        <taxon>Embryophyta</taxon>
        <taxon>Tracheophyta</taxon>
        <taxon>Spermatophyta</taxon>
        <taxon>Magnoliopsida</taxon>
        <taxon>eudicotyledons</taxon>
        <taxon>Gunneridae</taxon>
        <taxon>Pentapetalae</taxon>
        <taxon>rosids</taxon>
        <taxon>malvids</taxon>
        <taxon>Sapindales</taxon>
        <taxon>Rutaceae</taxon>
        <taxon>Aurantioideae</taxon>
        <taxon>Citrus</taxon>
    </lineage>
</organism>
<reference evidence="2" key="1">
    <citation type="journal article" date="2023" name="Hortic. Res.">
        <title>A chromosome-level phased genome enabling allele-level studies in sweet orange: a case study on citrus Huanglongbing tolerance.</title>
        <authorList>
            <person name="Wu B."/>
            <person name="Yu Q."/>
            <person name="Deng Z."/>
            <person name="Duan Y."/>
            <person name="Luo F."/>
            <person name="Gmitter F. Jr."/>
        </authorList>
    </citation>
    <scope>NUCLEOTIDE SEQUENCE [LARGE SCALE GENOMIC DNA]</scope>
    <source>
        <strain evidence="2">cv. Valencia</strain>
    </source>
</reference>
<evidence type="ECO:0000313" key="1">
    <source>
        <dbReference type="EMBL" id="KAH9678674.1"/>
    </source>
</evidence>
<accession>A0ACB8HV76</accession>
<gene>
    <name evidence="1" type="ORF">KPL71_025816</name>
</gene>
<dbReference type="Proteomes" id="UP000829398">
    <property type="component" value="Chromosome 9"/>
</dbReference>
<sequence length="1008" mass="110698">MSSSSTSHASSSSLPSNITNSVNVRLDRNNYPLWLAQIVPLLRSRNLQKYVDGTSICPAPFLKDENGEVTDIINPAYEEWIQNDQLVLSWINGSLSQSLLSTVARYTSARAVWSSLEQRFASQNQQRIVELRTELVTTKRSDLSISDFLDKIHSIADNLSLSGSPISDEDLVSIIMSNVGPLYENTVASVQARETPISYAGLEALLLSAERRLTSIKQYPYSSDSTVVMKATRGGPNNRGGRGFPRNNGGRGGVNNFSGGFNGGNGFTGWSSGSNHSGFGSQNRGLLPTPGRGNFSSSPNFNPGNGPINKPPMGPFPSGNRIQCQICQKMGHSAIDCYNPMNHAYEGRIPPQRLSAMISTSTSFGSPNWLTDTGANAHITPDNANLMHPRDYNGQDTIGGVVGGSGTVFISRHVLFNENKFPFVDHVTARPPGVSTSMSDSTGLNILWINANTSHSAPTEPTTQSPSQATSPSSFNSPLPHSLSSPINSPSLRSSASSSSSTPLISNTNSPNLNSAPTNSSNNTIPESLPSPTLTPSMPCDNITSDALSSHPMVTRARAGIVKPNPKYANVVTNDAVEPNGFVQANKESRWRQAMGDEFNALQRAGTWVLVPPHPSYNVLPNKWVYRIKRKADGSIERYKARLVANGFHQQPGIDFGETFSPVVNHNTIRLILAISVTNSWPIRQLDVQNALLHGYLQEHVYMRQPIGFVDPQYPTFVSTQTAMGLHLCQTKYILDLLHRTEFLHSKPMTTPAVSGRRLSLFDGDLLSNPTEYRSVVGALQYLTITRPDISFAVNHVCQYMHRPTTTHWCAVKRILRYLKGTTTHGLLYSSGSMELQAFSDADYAGDPDDRVSTGGSCIFIGLNLISWSSKKQKGVSRSSTEAEYRQLAYTAATLSWFRSLFKDLHIPLSCPRMWCDNISAISLASNPVFHARTRHVEVDYHYVREKVVRGELDVRYISTVDQLADCLTKGLSTSRFRYLISNLPVRSCPVSLRGCDNDRDNLKYPYH</sequence>